<proteinExistence type="predicted"/>
<dbReference type="Proteomes" id="UP000015102">
    <property type="component" value="Unassembled WGS sequence"/>
</dbReference>
<name>T1GJA9_MEGSC</name>
<keyword evidence="2" id="KW-1185">Reference proteome</keyword>
<dbReference type="EMBL" id="CAQQ02126727">
    <property type="status" value="NOT_ANNOTATED_CDS"/>
    <property type="molecule type" value="Genomic_DNA"/>
</dbReference>
<protein>
    <submittedName>
        <fullName evidence="1">Uncharacterized protein</fullName>
    </submittedName>
</protein>
<evidence type="ECO:0000313" key="2">
    <source>
        <dbReference type="Proteomes" id="UP000015102"/>
    </source>
</evidence>
<reference evidence="2" key="1">
    <citation type="submission" date="2013-02" db="EMBL/GenBank/DDBJ databases">
        <authorList>
            <person name="Hughes D."/>
        </authorList>
    </citation>
    <scope>NUCLEOTIDE SEQUENCE</scope>
    <source>
        <strain>Durham</strain>
        <strain evidence="2">NC isolate 2 -- Noor lab</strain>
    </source>
</reference>
<dbReference type="EMBL" id="CAQQ02126728">
    <property type="status" value="NOT_ANNOTATED_CDS"/>
    <property type="molecule type" value="Genomic_DNA"/>
</dbReference>
<evidence type="ECO:0000313" key="1">
    <source>
        <dbReference type="EnsemblMetazoa" id="MESCA003554-PA"/>
    </source>
</evidence>
<reference evidence="1" key="2">
    <citation type="submission" date="2015-06" db="UniProtKB">
        <authorList>
            <consortium name="EnsemblMetazoa"/>
        </authorList>
    </citation>
    <scope>IDENTIFICATION</scope>
</reference>
<accession>T1GJA9</accession>
<sequence>MERKKFPYMLVCVCDSNLYSLCTQYLSNKLSASRGDSFSDLPKKLKWENQSWWNREIVVNVRNSQLPQTMNIYWKHTKV</sequence>
<dbReference type="AlphaFoldDB" id="T1GJA9"/>
<dbReference type="EnsemblMetazoa" id="MESCA003554-RA">
    <property type="protein sequence ID" value="MESCA003554-PA"/>
    <property type="gene ID" value="MESCA003554"/>
</dbReference>
<dbReference type="EMBL" id="CAQQ02126729">
    <property type="status" value="NOT_ANNOTATED_CDS"/>
    <property type="molecule type" value="Genomic_DNA"/>
</dbReference>
<organism evidence="1 2">
    <name type="scientific">Megaselia scalaris</name>
    <name type="common">Humpbacked fly</name>
    <name type="synonym">Phora scalaris</name>
    <dbReference type="NCBI Taxonomy" id="36166"/>
    <lineage>
        <taxon>Eukaryota</taxon>
        <taxon>Metazoa</taxon>
        <taxon>Ecdysozoa</taxon>
        <taxon>Arthropoda</taxon>
        <taxon>Hexapoda</taxon>
        <taxon>Insecta</taxon>
        <taxon>Pterygota</taxon>
        <taxon>Neoptera</taxon>
        <taxon>Endopterygota</taxon>
        <taxon>Diptera</taxon>
        <taxon>Brachycera</taxon>
        <taxon>Muscomorpha</taxon>
        <taxon>Platypezoidea</taxon>
        <taxon>Phoridae</taxon>
        <taxon>Megaseliini</taxon>
        <taxon>Megaselia</taxon>
    </lineage>
</organism>
<dbReference type="HOGENOM" id="CLU_2608769_0_0_1"/>